<gene>
    <name evidence="4" type="ORF">Bcoa_0850</name>
</gene>
<dbReference type="EMBL" id="CP003056">
    <property type="protein sequence ID" value="AEP00068.1"/>
    <property type="molecule type" value="Genomic_DNA"/>
</dbReference>
<feature type="domain" description="SH3b" evidence="3">
    <location>
        <begin position="277"/>
        <end position="342"/>
    </location>
</feature>
<keyword evidence="2" id="KW-0732">Signal</keyword>
<dbReference type="InterPro" id="IPR003646">
    <property type="entry name" value="SH3-like_bac-type"/>
</dbReference>
<dbReference type="eggNOG" id="COG4193">
    <property type="taxonomic scope" value="Bacteria"/>
</dbReference>
<dbReference type="Proteomes" id="UP000009283">
    <property type="component" value="Chromosome"/>
</dbReference>
<name>G2TQZ2_HEYCO</name>
<evidence type="ECO:0000313" key="4">
    <source>
        <dbReference type="EMBL" id="AEP00068.1"/>
    </source>
</evidence>
<dbReference type="Gene3D" id="1.10.530.10">
    <property type="match status" value="1"/>
</dbReference>
<feature type="domain" description="SH3b" evidence="3">
    <location>
        <begin position="199"/>
        <end position="264"/>
    </location>
</feature>
<feature type="domain" description="SH3b" evidence="3">
    <location>
        <begin position="355"/>
        <end position="420"/>
    </location>
</feature>
<dbReference type="AlphaFoldDB" id="G2TQZ2"/>
<feature type="chain" id="PRO_5038638308" evidence="2">
    <location>
        <begin position="21"/>
        <end position="1045"/>
    </location>
</feature>
<evidence type="ECO:0000256" key="1">
    <source>
        <dbReference type="SAM" id="MobiDB-lite"/>
    </source>
</evidence>
<feature type="domain" description="SH3b" evidence="3">
    <location>
        <begin position="589"/>
        <end position="654"/>
    </location>
</feature>
<proteinExistence type="predicted"/>
<evidence type="ECO:0000259" key="3">
    <source>
        <dbReference type="PROSITE" id="PS51781"/>
    </source>
</evidence>
<dbReference type="InterPro" id="IPR002901">
    <property type="entry name" value="MGlyc_endo_b_GlcNAc-like_dom"/>
</dbReference>
<dbReference type="SMART" id="SM00047">
    <property type="entry name" value="LYZ2"/>
    <property type="match status" value="1"/>
</dbReference>
<evidence type="ECO:0000313" key="5">
    <source>
        <dbReference type="Proteomes" id="UP000009283"/>
    </source>
</evidence>
<feature type="domain" description="SH3b" evidence="3">
    <location>
        <begin position="784"/>
        <end position="861"/>
    </location>
</feature>
<dbReference type="eggNOG" id="COG0791">
    <property type="taxonomic scope" value="Bacteria"/>
</dbReference>
<dbReference type="OrthoDB" id="9816557at2"/>
<feature type="domain" description="SH3b" evidence="3">
    <location>
        <begin position="121"/>
        <end position="186"/>
    </location>
</feature>
<accession>G2TQZ2</accession>
<feature type="compositionally biased region" description="Polar residues" evidence="1">
    <location>
        <begin position="663"/>
        <end position="676"/>
    </location>
</feature>
<dbReference type="eggNOG" id="COG0726">
    <property type="taxonomic scope" value="Bacteria"/>
</dbReference>
<dbReference type="PANTHER" id="PTHR34408">
    <property type="entry name" value="FAMILY PROTEIN, PUTATIVE-RELATED"/>
    <property type="match status" value="1"/>
</dbReference>
<dbReference type="HOGENOM" id="CLU_301636_0_0_9"/>
<dbReference type="Pfam" id="PF08239">
    <property type="entry name" value="SH3_3"/>
    <property type="match status" value="9"/>
</dbReference>
<dbReference type="Pfam" id="PF01832">
    <property type="entry name" value="Glucosaminidase"/>
    <property type="match status" value="1"/>
</dbReference>
<dbReference type="PROSITE" id="PS51781">
    <property type="entry name" value="SH3B"/>
    <property type="match status" value="10"/>
</dbReference>
<sequence>MKKGLVIPLCFAVLSTPAFDKTVQGASLTKFLHSSSVQAAAKTETKYVNVDANSSLTLRAKPSKSAAKLDSLKKGTAVLVYNVSDGWAEVKSGTKTGYVSAEYLTSTKPGSTATTTSTTKTTTKYVNVDKGSHLILRSKTSTSSSILASLARGEKVTVYSISGDWAKVKAGSKTGYVHASFLVNSNPDSNTSTSKPAKTTTKYVNVDKGSHLILRSKASTSSSILASLARGEKVTVYSISGDWAKVKAGSKTGYVHASFLANSNPDSSADTSTPAKTTTKYVNVDKGSHLILRSKASGTASILDSLARGEKVTVYSISGDWAKVKAGSKTGYVHASFLANSNPDSSADTSTPAKTTTKYVNVDKGSHLILRSKASTSSSILASLARGEKVTVYSISGEWAKVKAGSKTGYVHASFLANSNPDSNADTSTPAKTTTKYVNVDKGSHLILRSKSSTSSSILASLPRGEKVTVYSISGAWAKVKAGSKTGYVHASFLANSNPDNHADTSTPAKTTTKYVNVDKGSHLILRSKASTSSSILASLARGEKVTVYSISGDWAKVKAGSKTGYVHASFLANSNPDNHAGTSTPAKTTTKYVNVDKGSHLLLRSKASTSGKKLASLQRGEKVTVYTASGPWVKVKARGITGYVLASYLSSSDPDASTADDGNNSSEPTPDSTVTKYTTADLNLRKGPSTLTSVIEVLDKGTAVKVYSEEDGWAKVEIGGKIGYVSTNYLTSAAKQSNGKVTSIVKKYDLSLDELANIQMKVSPQTDTNERYIRSDAIKLTSHTTGVVQNGNWHIRDGAGTKNHEVGETLKEGTKVTILSTVKGNDGYTWYQISYNKAWKNATKNEVKYYLNPNNFVSDPVRSLQFLKLTSTANLNATEVNQKILAGKGILAEKASAFLKAAKQNGINEIYLIAHALLETGNGTSQLANGVKYNGKTVYNMYGTGANDGNAVQNGARYAYQHGWTTPEAAIIGGAKFISSNYLGAGQDTLYKMRWNPDVAATYGYASHQYATDIGWAYKQVDKIYNLYNLLDNYNITLEVPSYK</sequence>
<feature type="signal peptide" evidence="2">
    <location>
        <begin position="1"/>
        <end position="20"/>
    </location>
</feature>
<dbReference type="SMART" id="SM00287">
    <property type="entry name" value="SH3b"/>
    <property type="match status" value="10"/>
</dbReference>
<reference evidence="4 5" key="1">
    <citation type="journal article" date="2011" name="Stand. Genomic Sci.">
        <title>Complete Genome Sequence of a thermotolerant sporogenic lactic acid bacterium, Bacillus coagulans strain 36D1.</title>
        <authorList>
            <person name="Rhee M.S."/>
            <person name="Moritz B.E."/>
            <person name="Xie G."/>
            <person name="Glavina Del Rio T."/>
            <person name="Dalin E."/>
            <person name="Tice H."/>
            <person name="Bruce D."/>
            <person name="Goodwin L."/>
            <person name="Chertkov O."/>
            <person name="Brettin T."/>
            <person name="Han C."/>
            <person name="Detter C."/>
            <person name="Pitluck S."/>
            <person name="Land M.L."/>
            <person name="Patel M."/>
            <person name="Ou M."/>
            <person name="Harbrucker R."/>
            <person name="Ingram L.O."/>
            <person name="Shanmugam K.T."/>
        </authorList>
    </citation>
    <scope>NUCLEOTIDE SEQUENCE [LARGE SCALE GENOMIC DNA]</scope>
    <source>
        <strain evidence="4 5">36D1</strain>
    </source>
</reference>
<protein>
    <submittedName>
        <fullName evidence="4">Mannosyl-glycoprotein endo-beta-N-acetylglucosamidase</fullName>
    </submittedName>
</protein>
<feature type="domain" description="SH3b" evidence="3">
    <location>
        <begin position="511"/>
        <end position="576"/>
    </location>
</feature>
<feature type="domain" description="SH3b" evidence="3">
    <location>
        <begin position="673"/>
        <end position="735"/>
    </location>
</feature>
<feature type="domain" description="SH3b" evidence="3">
    <location>
        <begin position="43"/>
        <end position="108"/>
    </location>
</feature>
<dbReference type="InterPro" id="IPR052354">
    <property type="entry name" value="Cell_Wall_Dynamics_Protein"/>
</dbReference>
<evidence type="ECO:0000256" key="2">
    <source>
        <dbReference type="SAM" id="SignalP"/>
    </source>
</evidence>
<dbReference type="GO" id="GO:0004040">
    <property type="term" value="F:amidase activity"/>
    <property type="evidence" value="ECO:0007669"/>
    <property type="project" value="InterPro"/>
</dbReference>
<dbReference type="Gene3D" id="2.30.30.40">
    <property type="entry name" value="SH3 Domains"/>
    <property type="match status" value="10"/>
</dbReference>
<organism evidence="4 5">
    <name type="scientific">Heyndrickxia coagulans 36D1</name>
    <dbReference type="NCBI Taxonomy" id="345219"/>
    <lineage>
        <taxon>Bacteria</taxon>
        <taxon>Bacillati</taxon>
        <taxon>Bacillota</taxon>
        <taxon>Bacilli</taxon>
        <taxon>Bacillales</taxon>
        <taxon>Bacillaceae</taxon>
        <taxon>Heyndrickxia</taxon>
    </lineage>
</organism>
<dbReference type="RefSeq" id="WP_014096211.1">
    <property type="nucleotide sequence ID" value="NC_016023.1"/>
</dbReference>
<dbReference type="KEGG" id="bag:Bcoa_0850"/>
<feature type="domain" description="SH3b" evidence="3">
    <location>
        <begin position="433"/>
        <end position="498"/>
    </location>
</feature>
<feature type="region of interest" description="Disordered" evidence="1">
    <location>
        <begin position="655"/>
        <end position="676"/>
    </location>
</feature>
<dbReference type="PANTHER" id="PTHR34408:SF1">
    <property type="entry name" value="GLYCOSYL HYDROLASE FAMILY 19 DOMAIN-CONTAINING PROTEIN HI_1415"/>
    <property type="match status" value="1"/>
</dbReference>